<dbReference type="AlphaFoldDB" id="A0AAD5VIZ4"/>
<sequence>MVKVLRKAAGWHYPVLLPSPLADSTSPRQVSIVLEGGNVDAMPVAKMEKRPARVQHQVARPNHYHARPPDSDFSAFSKPNKTVIPVPSVLLLQSAPPPTAAICCGSASR</sequence>
<accession>A0AAD5VIZ4</accession>
<protein>
    <submittedName>
        <fullName evidence="2">Uncharacterized protein</fullName>
    </submittedName>
</protein>
<dbReference type="Proteomes" id="UP001213000">
    <property type="component" value="Unassembled WGS sequence"/>
</dbReference>
<evidence type="ECO:0000313" key="2">
    <source>
        <dbReference type="EMBL" id="KAJ3555985.1"/>
    </source>
</evidence>
<comment type="caution">
    <text evidence="2">The sequence shown here is derived from an EMBL/GenBank/DDBJ whole genome shotgun (WGS) entry which is preliminary data.</text>
</comment>
<reference evidence="2" key="1">
    <citation type="submission" date="2022-07" db="EMBL/GenBank/DDBJ databases">
        <title>Genome Sequence of Leucocoprinus birnbaumii.</title>
        <authorList>
            <person name="Buettner E."/>
        </authorList>
    </citation>
    <scope>NUCLEOTIDE SEQUENCE</scope>
    <source>
        <strain evidence="2">VT141</strain>
    </source>
</reference>
<feature type="region of interest" description="Disordered" evidence="1">
    <location>
        <begin position="48"/>
        <end position="77"/>
    </location>
</feature>
<gene>
    <name evidence="2" type="ORF">NP233_g12080</name>
</gene>
<dbReference type="EMBL" id="JANIEX010001623">
    <property type="protein sequence ID" value="KAJ3555985.1"/>
    <property type="molecule type" value="Genomic_DNA"/>
</dbReference>
<evidence type="ECO:0000256" key="1">
    <source>
        <dbReference type="SAM" id="MobiDB-lite"/>
    </source>
</evidence>
<name>A0AAD5VIZ4_9AGAR</name>
<evidence type="ECO:0000313" key="3">
    <source>
        <dbReference type="Proteomes" id="UP001213000"/>
    </source>
</evidence>
<keyword evidence="3" id="KW-1185">Reference proteome</keyword>
<proteinExistence type="predicted"/>
<organism evidence="2 3">
    <name type="scientific">Leucocoprinus birnbaumii</name>
    <dbReference type="NCBI Taxonomy" id="56174"/>
    <lineage>
        <taxon>Eukaryota</taxon>
        <taxon>Fungi</taxon>
        <taxon>Dikarya</taxon>
        <taxon>Basidiomycota</taxon>
        <taxon>Agaricomycotina</taxon>
        <taxon>Agaricomycetes</taxon>
        <taxon>Agaricomycetidae</taxon>
        <taxon>Agaricales</taxon>
        <taxon>Agaricineae</taxon>
        <taxon>Agaricaceae</taxon>
        <taxon>Leucocoprinus</taxon>
    </lineage>
</organism>